<keyword evidence="1" id="KW-0547">Nucleotide-binding</keyword>
<dbReference type="InterPro" id="IPR051309">
    <property type="entry name" value="ABCF_ATPase"/>
</dbReference>
<evidence type="ECO:0000256" key="1">
    <source>
        <dbReference type="ARBA" id="ARBA00022741"/>
    </source>
</evidence>
<dbReference type="FunFam" id="3.40.50.300:FF:000011">
    <property type="entry name" value="Putative ABC transporter ATP-binding component"/>
    <property type="match status" value="1"/>
</dbReference>
<dbReference type="Pfam" id="PF00005">
    <property type="entry name" value="ABC_tran"/>
    <property type="match status" value="2"/>
</dbReference>
<feature type="region of interest" description="Disordered" evidence="3">
    <location>
        <begin position="533"/>
        <end position="560"/>
    </location>
</feature>
<sequence>MIDIAVRDLKKEYEVGQPVLDGLTFQVDTGERVGILGRNGAGKTTLFRILTGQEEADSGEVILSPGKRLGLISQIPVYPAGYTVEDVLRTAFDDLKAMEAELHQISDQLGSGDKDLLARYDRLQAAYEAGGGYEIETRLEKICAGLGIERAFRDKNFADLSGGEKTRINLARLILVDTEILLLDEPTNHLDLNATVWLEDYISHYKGTVLVISHDRYFLDRTISRVVELKNGRAEFYAGNYSFYAVEKERRYLEQLRQYKKEQAEIQRLSETARIMHEHNTEHLNKRAFSIEKRIARLNQTARPEERKKLKAKFGQAEFHADDLLSLREVNKAFGSQVLFDHVTLRVEDGDRIALLGDNGAGKSTLLKIILGEEPQDGGTVKQGLTVKVGYLPQQIRFSHPERSLYDTMLYEAGCNAQQARDRLGKFLFQGEDVFKPVSVLSGGEQSRLRLCMLMDEKVNFLILDEPTNHLDLDSREWIEEAVEEFSGTLLFVSHDRYFIDRFANRIWTLEGGKIQDFRGDYTAYQAYRERQKALTPSPKKEEKAKKEKPKRSGGTKQLKKELAAAEKRMEKLDQLLEALNVQKEAAASDYQKLQELLQQEAAYNAEYDALMETWETLSEAIAAEEGT</sequence>
<dbReference type="InterPro" id="IPR032524">
    <property type="entry name" value="ABC_tran_C"/>
</dbReference>
<dbReference type="GO" id="GO:0003677">
    <property type="term" value="F:DNA binding"/>
    <property type="evidence" value="ECO:0007669"/>
    <property type="project" value="InterPro"/>
</dbReference>
<feature type="domain" description="ABC transporter" evidence="4">
    <location>
        <begin position="4"/>
        <end position="256"/>
    </location>
</feature>
<proteinExistence type="predicted"/>
<evidence type="ECO:0000256" key="3">
    <source>
        <dbReference type="SAM" id="MobiDB-lite"/>
    </source>
</evidence>
<dbReference type="SMART" id="SM00382">
    <property type="entry name" value="AAA"/>
    <property type="match status" value="2"/>
</dbReference>
<dbReference type="PANTHER" id="PTHR42855">
    <property type="entry name" value="ABC TRANSPORTER ATP-BINDING SUBUNIT"/>
    <property type="match status" value="1"/>
</dbReference>
<dbReference type="GO" id="GO:0016887">
    <property type="term" value="F:ATP hydrolysis activity"/>
    <property type="evidence" value="ECO:0007669"/>
    <property type="project" value="InterPro"/>
</dbReference>
<dbReference type="OrthoDB" id="9801441at2"/>
<dbReference type="GeneID" id="97994574"/>
<gene>
    <name evidence="5" type="ORF">DV520_02320</name>
</gene>
<dbReference type="GO" id="GO:0005524">
    <property type="term" value="F:ATP binding"/>
    <property type="evidence" value="ECO:0007669"/>
    <property type="project" value="UniProtKB-KW"/>
</dbReference>
<dbReference type="SUPFAM" id="SSF52540">
    <property type="entry name" value="P-loop containing nucleoside triphosphate hydrolases"/>
    <property type="match status" value="2"/>
</dbReference>
<organism evidence="5 6">
    <name type="scientific">Evtepia gabavorous</name>
    <dbReference type="NCBI Taxonomy" id="2211183"/>
    <lineage>
        <taxon>Bacteria</taxon>
        <taxon>Bacillati</taxon>
        <taxon>Bacillota</taxon>
        <taxon>Clostridia</taxon>
        <taxon>Eubacteriales</taxon>
        <taxon>Evtepia</taxon>
    </lineage>
</organism>
<dbReference type="Pfam" id="PF16326">
    <property type="entry name" value="ABC_tran_CTD"/>
    <property type="match status" value="1"/>
</dbReference>
<evidence type="ECO:0000313" key="5">
    <source>
        <dbReference type="EMBL" id="RFT07561.1"/>
    </source>
</evidence>
<dbReference type="Gene3D" id="3.40.50.300">
    <property type="entry name" value="P-loop containing nucleotide triphosphate hydrolases"/>
    <property type="match status" value="2"/>
</dbReference>
<dbReference type="InterPro" id="IPR027417">
    <property type="entry name" value="P-loop_NTPase"/>
</dbReference>
<dbReference type="PROSITE" id="PS00211">
    <property type="entry name" value="ABC_TRANSPORTER_1"/>
    <property type="match status" value="2"/>
</dbReference>
<dbReference type="InterPro" id="IPR017871">
    <property type="entry name" value="ABC_transporter-like_CS"/>
</dbReference>
<dbReference type="Proteomes" id="UP000260649">
    <property type="component" value="Unassembled WGS sequence"/>
</dbReference>
<evidence type="ECO:0000313" key="6">
    <source>
        <dbReference type="Proteomes" id="UP000260649"/>
    </source>
</evidence>
<evidence type="ECO:0000259" key="4">
    <source>
        <dbReference type="PROSITE" id="PS50893"/>
    </source>
</evidence>
<dbReference type="InterPro" id="IPR032781">
    <property type="entry name" value="ABC_tran_Xtn"/>
</dbReference>
<reference evidence="5 6" key="1">
    <citation type="submission" date="2018-07" db="EMBL/GenBank/DDBJ databases">
        <title>GABA Modulating Bacteria of the Human Gut Microbiota.</title>
        <authorList>
            <person name="Strandwitz P."/>
            <person name="Kim K.H."/>
            <person name="Terekhova D."/>
            <person name="Liu J.K."/>
            <person name="Sharma A."/>
            <person name="Levering J."/>
            <person name="Mcdonald D."/>
            <person name="Dietrich D."/>
            <person name="Ramadhar T.R."/>
            <person name="Lekbua A."/>
            <person name="Mroue N."/>
            <person name="Liston C."/>
            <person name="Stewart E.J."/>
            <person name="Dubin M.J."/>
            <person name="Zengler K."/>
            <person name="Knight R."/>
            <person name="Gilbert J.A."/>
            <person name="Clardy J."/>
            <person name="Lewis K."/>
        </authorList>
    </citation>
    <scope>NUCLEOTIDE SEQUENCE [LARGE SCALE GENOMIC DNA]</scope>
    <source>
        <strain evidence="5 6">KLE1738</strain>
    </source>
</reference>
<accession>A0A3E2B6K2</accession>
<dbReference type="CDD" id="cd03221">
    <property type="entry name" value="ABCF_EF-3"/>
    <property type="match status" value="2"/>
</dbReference>
<feature type="domain" description="ABC transporter" evidence="4">
    <location>
        <begin position="325"/>
        <end position="537"/>
    </location>
</feature>
<feature type="compositionally biased region" description="Basic and acidic residues" evidence="3">
    <location>
        <begin position="533"/>
        <end position="546"/>
    </location>
</feature>
<keyword evidence="2 5" id="KW-0067">ATP-binding</keyword>
<dbReference type="RefSeq" id="WP_117141688.1">
    <property type="nucleotide sequence ID" value="NZ_CAKXKJ010000009.1"/>
</dbReference>
<dbReference type="EMBL" id="QQRQ01000002">
    <property type="protein sequence ID" value="RFT07561.1"/>
    <property type="molecule type" value="Genomic_DNA"/>
</dbReference>
<keyword evidence="6" id="KW-1185">Reference proteome</keyword>
<evidence type="ECO:0000256" key="2">
    <source>
        <dbReference type="ARBA" id="ARBA00022840"/>
    </source>
</evidence>
<dbReference type="InterPro" id="IPR003593">
    <property type="entry name" value="AAA+_ATPase"/>
</dbReference>
<comment type="caution">
    <text evidence="5">The sequence shown here is derived from an EMBL/GenBank/DDBJ whole genome shotgun (WGS) entry which is preliminary data.</text>
</comment>
<dbReference type="Pfam" id="PF12848">
    <property type="entry name" value="ABC_tran_Xtn"/>
    <property type="match status" value="1"/>
</dbReference>
<name>A0A3E2B6K2_9FIRM</name>
<dbReference type="PANTHER" id="PTHR42855:SF2">
    <property type="entry name" value="DRUG RESISTANCE ABC TRANSPORTER,ATP-BINDING PROTEIN"/>
    <property type="match status" value="1"/>
</dbReference>
<dbReference type="AlphaFoldDB" id="A0A3E2B6K2"/>
<protein>
    <submittedName>
        <fullName evidence="5">ABC transporter ATP-binding protein</fullName>
    </submittedName>
</protein>
<dbReference type="PROSITE" id="PS50893">
    <property type="entry name" value="ABC_TRANSPORTER_2"/>
    <property type="match status" value="2"/>
</dbReference>
<dbReference type="InterPro" id="IPR003439">
    <property type="entry name" value="ABC_transporter-like_ATP-bd"/>
</dbReference>